<dbReference type="Proteomes" id="UP000306229">
    <property type="component" value="Chromosome"/>
</dbReference>
<evidence type="ECO:0000313" key="2">
    <source>
        <dbReference type="EMBL" id="QCX39091.1"/>
    </source>
</evidence>
<reference evidence="2 3" key="1">
    <citation type="submission" date="2019-05" db="EMBL/GenBank/DDBJ databases">
        <title>Algicella ahnfeltiae gen. nov., sp. nov., a novel marine bacterium of the family Flavobacteriaceae isolated from a red alga.</title>
        <authorList>
            <person name="Nedashkovskaya O.I."/>
            <person name="Kukhlevskiy A.D."/>
            <person name="Kim S.-G."/>
            <person name="Zhukova N.V."/>
            <person name="Mikhailov V.V."/>
        </authorList>
    </citation>
    <scope>NUCLEOTIDE SEQUENCE [LARGE SCALE GENOMIC DNA]</scope>
    <source>
        <strain evidence="2 3">10Alg115</strain>
    </source>
</reference>
<gene>
    <name evidence="2" type="ORF">FF125_11830</name>
</gene>
<organism evidence="2 3">
    <name type="scientific">Aureibaculum algae</name>
    <dbReference type="NCBI Taxonomy" id="2584122"/>
    <lineage>
        <taxon>Bacteria</taxon>
        <taxon>Pseudomonadati</taxon>
        <taxon>Bacteroidota</taxon>
        <taxon>Flavobacteriia</taxon>
        <taxon>Flavobacteriales</taxon>
        <taxon>Flavobacteriaceae</taxon>
        <taxon>Aureibaculum</taxon>
    </lineage>
</organism>
<proteinExistence type="predicted"/>
<dbReference type="EMBL" id="CP040749">
    <property type="protein sequence ID" value="QCX39091.1"/>
    <property type="molecule type" value="Genomic_DNA"/>
</dbReference>
<name>A0A5B7TUU0_9FLAO</name>
<feature type="transmembrane region" description="Helical" evidence="1">
    <location>
        <begin position="27"/>
        <end position="45"/>
    </location>
</feature>
<dbReference type="KEGG" id="fbe:FF125_11830"/>
<sequence length="48" mass="5338">MSRIFYGIAILFLVAWAIGFFLYGLGLIIHLLLVAAVIAIAIKLFKEN</sequence>
<dbReference type="AlphaFoldDB" id="A0A5B7TUU0"/>
<dbReference type="RefSeq" id="WP_138949956.1">
    <property type="nucleotide sequence ID" value="NZ_CP040749.1"/>
</dbReference>
<protein>
    <submittedName>
        <fullName evidence="2">Lmo0937 family membrane protein</fullName>
    </submittedName>
</protein>
<accession>A0A5B7TUU0</accession>
<keyword evidence="1" id="KW-1133">Transmembrane helix</keyword>
<dbReference type="NCBIfam" id="NF033488">
    <property type="entry name" value="lmo0937_fam_TM"/>
    <property type="match status" value="1"/>
</dbReference>
<keyword evidence="1" id="KW-0812">Transmembrane</keyword>
<keyword evidence="1" id="KW-0472">Membrane</keyword>
<evidence type="ECO:0000256" key="1">
    <source>
        <dbReference type="SAM" id="Phobius"/>
    </source>
</evidence>
<dbReference type="Pfam" id="PF18919">
    <property type="entry name" value="DUF5670"/>
    <property type="match status" value="1"/>
</dbReference>
<dbReference type="InterPro" id="IPR043727">
    <property type="entry name" value="Lmo0937-like"/>
</dbReference>
<keyword evidence="3" id="KW-1185">Reference proteome</keyword>
<evidence type="ECO:0000313" key="3">
    <source>
        <dbReference type="Proteomes" id="UP000306229"/>
    </source>
</evidence>